<dbReference type="OrthoDB" id="5412681at2"/>
<dbReference type="Gene3D" id="3.40.190.10">
    <property type="entry name" value="Periplasmic binding protein-like II"/>
    <property type="match status" value="2"/>
</dbReference>
<keyword evidence="4" id="KW-1185">Reference proteome</keyword>
<dbReference type="GO" id="GO:0015888">
    <property type="term" value="P:thiamine transport"/>
    <property type="evidence" value="ECO:0007669"/>
    <property type="project" value="InterPro"/>
</dbReference>
<organism evidence="3 4">
    <name type="scientific">Gleimia europaea ACS-120-V-Col10b</name>
    <dbReference type="NCBI Taxonomy" id="883069"/>
    <lineage>
        <taxon>Bacteria</taxon>
        <taxon>Bacillati</taxon>
        <taxon>Actinomycetota</taxon>
        <taxon>Actinomycetes</taxon>
        <taxon>Actinomycetales</taxon>
        <taxon>Actinomycetaceae</taxon>
        <taxon>Gleimia</taxon>
    </lineage>
</organism>
<gene>
    <name evidence="3" type="ORF">HMPREF9238_01314</name>
</gene>
<dbReference type="SUPFAM" id="SSF53850">
    <property type="entry name" value="Periplasmic binding protein-like II"/>
    <property type="match status" value="1"/>
</dbReference>
<dbReference type="RefSeq" id="WP_016444648.1">
    <property type="nucleotide sequence ID" value="NZ_KE150266.1"/>
</dbReference>
<feature type="chain" id="PRO_5040877916" evidence="2">
    <location>
        <begin position="28"/>
        <end position="353"/>
    </location>
</feature>
<dbReference type="NCBIfam" id="TIGR01254">
    <property type="entry name" value="sfuA"/>
    <property type="match status" value="1"/>
</dbReference>
<evidence type="ECO:0000256" key="2">
    <source>
        <dbReference type="SAM" id="SignalP"/>
    </source>
</evidence>
<sequence length="353" mass="38031">MRRVWAGAAVAAALVLAGCSSSTGGSAEESSQVPQADAGKVTVVSYDSLDLPEDMFTKFKEETGYDLEISQVGSGGEMANQLVLTKDEPLGDVAFGVDNISAYRAVVAGVFSDDGGEVPAWAAQQQIEGAPGLVPFDQGDVCVNIDHEWFKEKGLEEPTTFEDLTDPKYKDLFVTMNPASSSAGMALFAATIGAFGDDWKDYWTKLRDNGVKITKGWSDAFGVDYSAGEGAGPRPLMTSYSSSPAYTANDDLTESTTGALLNTCFHQVEYMGVLNGAKNVQGAKAFIDFMLQVPQQEVISESNYMHPINPEAKTPEALAKFGKMADKPYQVDAKTIAENQQEWLREWSDLMGQ</sequence>
<evidence type="ECO:0000256" key="1">
    <source>
        <dbReference type="ARBA" id="ARBA00022729"/>
    </source>
</evidence>
<reference evidence="3 4" key="1">
    <citation type="submission" date="2013-05" db="EMBL/GenBank/DDBJ databases">
        <title>The Genome Sequence of Actinomyces europaeus ACS-120-V-COL10B.</title>
        <authorList>
            <consortium name="The Broad Institute Genomics Platform"/>
            <person name="Earl A."/>
            <person name="Ward D."/>
            <person name="Feldgarden M."/>
            <person name="Gevers D."/>
            <person name="Saerens B."/>
            <person name="Vaneechoutte M."/>
            <person name="Walker B."/>
            <person name="Young S."/>
            <person name="Zeng Q."/>
            <person name="Gargeya S."/>
            <person name="Fitzgerald M."/>
            <person name="Haas B."/>
            <person name="Abouelleil A."/>
            <person name="Allen A.W."/>
            <person name="Alvarado L."/>
            <person name="Arachchi H.M."/>
            <person name="Berlin A.M."/>
            <person name="Chapman S.B."/>
            <person name="Gainer-Dewar J."/>
            <person name="Goldberg J."/>
            <person name="Griggs A."/>
            <person name="Gujja S."/>
            <person name="Hansen M."/>
            <person name="Howarth C."/>
            <person name="Imamovic A."/>
            <person name="Ireland A."/>
            <person name="Larimer J."/>
            <person name="McCowan C."/>
            <person name="Murphy C."/>
            <person name="Pearson M."/>
            <person name="Poon T.W."/>
            <person name="Priest M."/>
            <person name="Roberts A."/>
            <person name="Saif S."/>
            <person name="Shea T."/>
            <person name="Sisk P."/>
            <person name="Sykes S."/>
            <person name="Wortman J."/>
            <person name="Nusbaum C."/>
            <person name="Birren B."/>
        </authorList>
    </citation>
    <scope>NUCLEOTIDE SEQUENCE [LARGE SCALE GENOMIC DNA]</scope>
    <source>
        <strain evidence="3 4">ACS-120-V-Col10b</strain>
    </source>
</reference>
<dbReference type="PROSITE" id="PS51257">
    <property type="entry name" value="PROKAR_LIPOPROTEIN"/>
    <property type="match status" value="1"/>
</dbReference>
<dbReference type="GO" id="GO:0030975">
    <property type="term" value="F:thiamine binding"/>
    <property type="evidence" value="ECO:0007669"/>
    <property type="project" value="InterPro"/>
</dbReference>
<dbReference type="InterPro" id="IPR005948">
    <property type="entry name" value="ThiB-like"/>
</dbReference>
<dbReference type="PANTHER" id="PTHR30006">
    <property type="entry name" value="THIAMINE-BINDING PERIPLASMIC PROTEIN-RELATED"/>
    <property type="match status" value="1"/>
</dbReference>
<dbReference type="Proteomes" id="UP000014387">
    <property type="component" value="Unassembled WGS sequence"/>
</dbReference>
<accession>A0A9W5RFG1</accession>
<protein>
    <submittedName>
        <fullName evidence="3">ABC transporter periplasmic binding protein, thiB subfamily</fullName>
    </submittedName>
</protein>
<evidence type="ECO:0000313" key="4">
    <source>
        <dbReference type="Proteomes" id="UP000014387"/>
    </source>
</evidence>
<dbReference type="GO" id="GO:0030976">
    <property type="term" value="F:thiamine pyrophosphate binding"/>
    <property type="evidence" value="ECO:0007669"/>
    <property type="project" value="TreeGrafter"/>
</dbReference>
<dbReference type="EMBL" id="AGWN01000001">
    <property type="protein sequence ID" value="EPD31538.1"/>
    <property type="molecule type" value="Genomic_DNA"/>
</dbReference>
<keyword evidence="1 2" id="KW-0732">Signal</keyword>
<proteinExistence type="predicted"/>
<dbReference type="PANTHER" id="PTHR30006:SF2">
    <property type="entry name" value="ABC TRANSPORTER SUBSTRATE-BINDING PROTEIN"/>
    <property type="match status" value="1"/>
</dbReference>
<dbReference type="InterPro" id="IPR006059">
    <property type="entry name" value="SBP"/>
</dbReference>
<dbReference type="AlphaFoldDB" id="A0A9W5RFG1"/>
<dbReference type="GO" id="GO:0030288">
    <property type="term" value="C:outer membrane-bounded periplasmic space"/>
    <property type="evidence" value="ECO:0007669"/>
    <property type="project" value="TreeGrafter"/>
</dbReference>
<feature type="signal peptide" evidence="2">
    <location>
        <begin position="1"/>
        <end position="27"/>
    </location>
</feature>
<comment type="caution">
    <text evidence="3">The sequence shown here is derived from an EMBL/GenBank/DDBJ whole genome shotgun (WGS) entry which is preliminary data.</text>
</comment>
<name>A0A9W5RFG1_9ACTO</name>
<evidence type="ECO:0000313" key="3">
    <source>
        <dbReference type="EMBL" id="EPD31538.1"/>
    </source>
</evidence>
<dbReference type="Pfam" id="PF13416">
    <property type="entry name" value="SBP_bac_8"/>
    <property type="match status" value="1"/>
</dbReference>